<reference evidence="1 2" key="1">
    <citation type="submission" date="2019-03" db="EMBL/GenBank/DDBJ databases">
        <title>Single cell metagenomics reveals metabolic interactions within the superorganism composed of flagellate Streblomastix strix and complex community of Bacteroidetes bacteria on its surface.</title>
        <authorList>
            <person name="Treitli S.C."/>
            <person name="Kolisko M."/>
            <person name="Husnik F."/>
            <person name="Keeling P."/>
            <person name="Hampl V."/>
        </authorList>
    </citation>
    <scope>NUCLEOTIDE SEQUENCE [LARGE SCALE GENOMIC DNA]</scope>
    <source>
        <strain evidence="1">ST1C</strain>
    </source>
</reference>
<dbReference type="AlphaFoldDB" id="A0A5J4RJF3"/>
<name>A0A5J4RJF3_9EUKA</name>
<protein>
    <submittedName>
        <fullName evidence="1">Uncharacterized protein</fullName>
    </submittedName>
</protein>
<dbReference type="Proteomes" id="UP000324800">
    <property type="component" value="Unassembled WGS sequence"/>
</dbReference>
<evidence type="ECO:0000313" key="1">
    <source>
        <dbReference type="EMBL" id="KAA6333684.1"/>
    </source>
</evidence>
<organism evidence="1 2">
    <name type="scientific">Streblomastix strix</name>
    <dbReference type="NCBI Taxonomy" id="222440"/>
    <lineage>
        <taxon>Eukaryota</taxon>
        <taxon>Metamonada</taxon>
        <taxon>Preaxostyla</taxon>
        <taxon>Oxymonadida</taxon>
        <taxon>Streblomastigidae</taxon>
        <taxon>Streblomastix</taxon>
    </lineage>
</organism>
<dbReference type="EMBL" id="SNRW01042140">
    <property type="protein sequence ID" value="KAA6333684.1"/>
    <property type="molecule type" value="Genomic_DNA"/>
</dbReference>
<comment type="caution">
    <text evidence="1">The sequence shown here is derived from an EMBL/GenBank/DDBJ whole genome shotgun (WGS) entry which is preliminary data.</text>
</comment>
<gene>
    <name evidence="1" type="ORF">EZS28_053141</name>
</gene>
<proteinExistence type="predicted"/>
<sequence>MKDPEGQILEIVMEQDDVQKEKEDWMNYEVIYLNDYCDVCMMSAFEVNDGYAMVDMDWTDFSGACDVMDEKQVNGQYEQASYHFCFQFEINFDVSYYLKSAPFLLLLL</sequence>
<evidence type="ECO:0000313" key="2">
    <source>
        <dbReference type="Proteomes" id="UP000324800"/>
    </source>
</evidence>
<accession>A0A5J4RJF3</accession>